<dbReference type="SUPFAM" id="SSF54631">
    <property type="entry name" value="CBS-domain pair"/>
    <property type="match status" value="2"/>
</dbReference>
<evidence type="ECO:0000313" key="8">
    <source>
        <dbReference type="Proteomes" id="UP000822476"/>
    </source>
</evidence>
<feature type="region of interest" description="Disordered" evidence="5">
    <location>
        <begin position="558"/>
        <end position="601"/>
    </location>
</feature>
<evidence type="ECO:0000259" key="6">
    <source>
        <dbReference type="SMART" id="SM00116"/>
    </source>
</evidence>
<evidence type="ECO:0000313" key="7">
    <source>
        <dbReference type="EMBL" id="KAF7261260.1"/>
    </source>
</evidence>
<dbReference type="PANTHER" id="PTHR13780:SF35">
    <property type="entry name" value="LD22662P"/>
    <property type="match status" value="1"/>
</dbReference>
<comment type="caution">
    <text evidence="7">The sequence shown here is derived from an EMBL/GenBank/DDBJ whole genome shotgun (WGS) entry which is preliminary data.</text>
</comment>
<feature type="domain" description="CBS" evidence="6">
    <location>
        <begin position="37"/>
        <end position="86"/>
    </location>
</feature>
<dbReference type="AlphaFoldDB" id="A0A8S9Z6G0"/>
<feature type="region of interest" description="Disordered" evidence="5">
    <location>
        <begin position="695"/>
        <end position="730"/>
    </location>
</feature>
<dbReference type="EMBL" id="JTDE01000434">
    <property type="protein sequence ID" value="KAF7261260.1"/>
    <property type="molecule type" value="Genomic_DNA"/>
</dbReference>
<sequence>DKEEPSSCTFEHFDENNAYSTLFRHSTCYDVLPDSGKLVILDSRIGVVRAIRALLENGVQAAPIWQSATQRITGLFTQDLALHLLLSLYLSSSPKDYTPVATTDQALPSVTADLQLCTLDEGLRVWGTRQLGDVLRLFSADPSTNGSFSFHSALVVSPQTGLKKALVRLLRASKSPACVLPQYNINLDAHHSVDPNDTLDCCFAMDTSGSGNDKTAFKPTRLPSTRPIRQSCLHRQCSAPEDSSSSSHNAGDYQLRLAATAAVAAQFPPTHLIVMNPSCGNVLGLLGADRLLAYLRLRLDELPHSPQLLSPIGSIPGLRWTERYCLLRHACTSHSYRHLDMHCTLSAAAHTLPESPILTPATLCHVALRILSAWLPVLPALPVVCINEGAATQTNNTLVGLITPGDLLNSVLNGSPDAATTQPVNKILEAKLLYCRFQQDYFCNTEETVAHVLDRMFHLRASCLVLFDASRSGAPIGMITARDLLYTIVANKSNRRPTLLNTCPNNLIRSDHERMGVASKQLGDSLMYGLEYDSEDMVDIDEAVLEASFKQPRLKHHAGCSRKMKHVTNPDSGLYASGSSTDSMSSGDTYSAHSESDRVTLQSRVERQRTTFESRSAPCSCACHLGVREIVRPGGDASVVRGTAGAIHAKPIRLDSSTSGRDAVQTAPVCKLVHHIGVSDSSTLSSALSSRRRIISPMATGTTKSVSSERSSATAHSKRGDEDEALFPMD</sequence>
<accession>A0A8S9Z6G0</accession>
<name>A0A8S9Z6G0_9TREM</name>
<feature type="compositionally biased region" description="Low complexity" evidence="5">
    <location>
        <begin position="577"/>
        <end position="591"/>
    </location>
</feature>
<feature type="compositionally biased region" description="Polar residues" evidence="5">
    <location>
        <begin position="699"/>
        <end position="715"/>
    </location>
</feature>
<evidence type="ECO:0000256" key="1">
    <source>
        <dbReference type="ARBA" id="ARBA00006750"/>
    </source>
</evidence>
<gene>
    <name evidence="7" type="ORF">EG68_01556</name>
</gene>
<feature type="domain" description="CBS" evidence="6">
    <location>
        <begin position="439"/>
        <end position="489"/>
    </location>
</feature>
<dbReference type="InterPro" id="IPR050511">
    <property type="entry name" value="AMPK_gamma/SDS23_families"/>
</dbReference>
<comment type="subunit">
    <text evidence="4">AMPK is a heterotrimer of an alpha catalytic subunit (PRKAA1 or PRKAA2), a beta (PRKAB1 or PRKAB2) and a gamma non-catalytic subunits (PRKAG1, PRKAG2 or PRKAG3). Interacts with FNIP1 and FNIP2.</text>
</comment>
<dbReference type="Proteomes" id="UP000822476">
    <property type="component" value="Unassembled WGS sequence"/>
</dbReference>
<keyword evidence="3" id="KW-0129">CBS domain</keyword>
<evidence type="ECO:0000256" key="2">
    <source>
        <dbReference type="ARBA" id="ARBA00022737"/>
    </source>
</evidence>
<organism evidence="7 8">
    <name type="scientific">Paragonimus skrjabini miyazakii</name>
    <dbReference type="NCBI Taxonomy" id="59628"/>
    <lineage>
        <taxon>Eukaryota</taxon>
        <taxon>Metazoa</taxon>
        <taxon>Spiralia</taxon>
        <taxon>Lophotrochozoa</taxon>
        <taxon>Platyhelminthes</taxon>
        <taxon>Trematoda</taxon>
        <taxon>Digenea</taxon>
        <taxon>Plagiorchiida</taxon>
        <taxon>Troglotremata</taxon>
        <taxon>Troglotrematidae</taxon>
        <taxon>Paragonimus</taxon>
    </lineage>
</organism>
<dbReference type="InterPro" id="IPR046342">
    <property type="entry name" value="CBS_dom_sf"/>
</dbReference>
<dbReference type="Pfam" id="PF00571">
    <property type="entry name" value="CBS"/>
    <property type="match status" value="1"/>
</dbReference>
<dbReference type="PANTHER" id="PTHR13780">
    <property type="entry name" value="AMP-ACTIVATED PROTEIN KINASE, GAMMA REGULATORY SUBUNIT"/>
    <property type="match status" value="1"/>
</dbReference>
<protein>
    <recommendedName>
        <fullName evidence="6">CBS domain-containing protein</fullName>
    </recommendedName>
</protein>
<reference evidence="7" key="1">
    <citation type="submission" date="2019-07" db="EMBL/GenBank/DDBJ databases">
        <title>Annotation for the trematode Paragonimus miyazaki's.</title>
        <authorList>
            <person name="Choi Y.-J."/>
        </authorList>
    </citation>
    <scope>NUCLEOTIDE SEQUENCE</scope>
    <source>
        <strain evidence="7">Japan</strain>
    </source>
</reference>
<dbReference type="SMART" id="SM00116">
    <property type="entry name" value="CBS"/>
    <property type="match status" value="2"/>
</dbReference>
<comment type="similarity">
    <text evidence="1">Belongs to the 5'-AMP-activated protein kinase gamma subunit family.</text>
</comment>
<proteinExistence type="inferred from homology"/>
<evidence type="ECO:0000256" key="5">
    <source>
        <dbReference type="SAM" id="MobiDB-lite"/>
    </source>
</evidence>
<feature type="non-terminal residue" evidence="7">
    <location>
        <position position="1"/>
    </location>
</feature>
<evidence type="ECO:0000256" key="3">
    <source>
        <dbReference type="ARBA" id="ARBA00023122"/>
    </source>
</evidence>
<keyword evidence="2" id="KW-0677">Repeat</keyword>
<dbReference type="InterPro" id="IPR000644">
    <property type="entry name" value="CBS_dom"/>
</dbReference>
<dbReference type="OrthoDB" id="286637at2759"/>
<evidence type="ECO:0000256" key="4">
    <source>
        <dbReference type="ARBA" id="ARBA00025878"/>
    </source>
</evidence>
<keyword evidence="8" id="KW-1185">Reference proteome</keyword>
<dbReference type="Gene3D" id="3.10.580.10">
    <property type="entry name" value="CBS-domain"/>
    <property type="match status" value="2"/>
</dbReference>